<dbReference type="Gene3D" id="3.40.50.10130">
    <property type="match status" value="1"/>
</dbReference>
<gene>
    <name evidence="1" type="ORF">SPPG_05652</name>
</gene>
<sequence>MAHVPYILISPSLTGSDFAKGLEQLPKNLYVRTMCETLPVDFIISQGFAGCWIGSFDEDWDTVIKDVCCRLKKHSRSVLIINKPSTPVWTQIQWKVAVECGINVLPVGSAVEGARFLARLAHQEHRPPKPSSLTSIKNKTKDPTYAQTLLQTVKTCPGVGDVKAGELLKRFETVERLVNAREEELVEVIGRAGAKRLLVFFGAGFAS</sequence>
<dbReference type="GO" id="GO:0036297">
    <property type="term" value="P:interstrand cross-link repair"/>
    <property type="evidence" value="ECO:0007669"/>
    <property type="project" value="InterPro"/>
</dbReference>
<dbReference type="GO" id="GO:0003682">
    <property type="term" value="F:chromatin binding"/>
    <property type="evidence" value="ECO:0007669"/>
    <property type="project" value="TreeGrafter"/>
</dbReference>
<dbReference type="GO" id="GO:0043240">
    <property type="term" value="C:Fanconi anaemia nuclear complex"/>
    <property type="evidence" value="ECO:0007669"/>
    <property type="project" value="InterPro"/>
</dbReference>
<dbReference type="InterPro" id="IPR010994">
    <property type="entry name" value="RuvA_2-like"/>
</dbReference>
<name>A0A0L0HD35_SPIPD</name>
<keyword evidence="2" id="KW-1185">Reference proteome</keyword>
<reference evidence="1 2" key="1">
    <citation type="submission" date="2009-08" db="EMBL/GenBank/DDBJ databases">
        <title>The Genome Sequence of Spizellomyces punctatus strain DAOM BR117.</title>
        <authorList>
            <consortium name="The Broad Institute Genome Sequencing Platform"/>
            <person name="Russ C."/>
            <person name="Cuomo C."/>
            <person name="Shea T."/>
            <person name="Young S.K."/>
            <person name="Zeng Q."/>
            <person name="Koehrsen M."/>
            <person name="Haas B."/>
            <person name="Borodovsky M."/>
            <person name="Guigo R."/>
            <person name="Alvarado L."/>
            <person name="Berlin A."/>
            <person name="Bochicchio J."/>
            <person name="Borenstein D."/>
            <person name="Chapman S."/>
            <person name="Chen Z."/>
            <person name="Engels R."/>
            <person name="Freedman E."/>
            <person name="Gellesch M."/>
            <person name="Goldberg J."/>
            <person name="Griggs A."/>
            <person name="Gujja S."/>
            <person name="Heiman D."/>
            <person name="Hepburn T."/>
            <person name="Howarth C."/>
            <person name="Jen D."/>
            <person name="Larson L."/>
            <person name="Lewis B."/>
            <person name="Mehta T."/>
            <person name="Park D."/>
            <person name="Pearson M."/>
            <person name="Roberts A."/>
            <person name="Saif S."/>
            <person name="Shenoy N."/>
            <person name="Sisk P."/>
            <person name="Stolte C."/>
            <person name="Sykes S."/>
            <person name="Thomson T."/>
            <person name="Walk T."/>
            <person name="White J."/>
            <person name="Yandava C."/>
            <person name="Burger G."/>
            <person name="Gray M.W."/>
            <person name="Holland P.W.H."/>
            <person name="King N."/>
            <person name="Lang F.B.F."/>
            <person name="Roger A.J."/>
            <person name="Ruiz-Trillo I."/>
            <person name="Lander E."/>
            <person name="Nusbaum C."/>
        </authorList>
    </citation>
    <scope>NUCLEOTIDE SEQUENCE [LARGE SCALE GENOMIC DNA]</scope>
    <source>
        <strain evidence="1 2">DAOM BR117</strain>
    </source>
</reference>
<dbReference type="Gene3D" id="1.10.150.20">
    <property type="entry name" value="5' to 3' exonuclease, C-terminal subdomain"/>
    <property type="match status" value="1"/>
</dbReference>
<dbReference type="VEuPathDB" id="FungiDB:SPPG_05652"/>
<dbReference type="OrthoDB" id="2099665at2759"/>
<evidence type="ECO:0000313" key="1">
    <source>
        <dbReference type="EMBL" id="KNC99410.1"/>
    </source>
</evidence>
<dbReference type="SUPFAM" id="SSF47781">
    <property type="entry name" value="RuvA domain 2-like"/>
    <property type="match status" value="1"/>
</dbReference>
<accession>A0A0L0HD35</accession>
<dbReference type="InterPro" id="IPR026985">
    <property type="entry name" value="FAAP24"/>
</dbReference>
<protein>
    <submittedName>
        <fullName evidence="1">Uncharacterized protein</fullName>
    </submittedName>
</protein>
<dbReference type="InParanoid" id="A0A0L0HD35"/>
<dbReference type="Proteomes" id="UP000053201">
    <property type="component" value="Unassembled WGS sequence"/>
</dbReference>
<dbReference type="PANTHER" id="PTHR31786">
    <property type="entry name" value="FANCONI ANEMIA CORE COMPLEX-ASSOCIATED PROTEIN 24"/>
    <property type="match status" value="1"/>
</dbReference>
<organism evidence="1 2">
    <name type="scientific">Spizellomyces punctatus (strain DAOM BR117)</name>
    <dbReference type="NCBI Taxonomy" id="645134"/>
    <lineage>
        <taxon>Eukaryota</taxon>
        <taxon>Fungi</taxon>
        <taxon>Fungi incertae sedis</taxon>
        <taxon>Chytridiomycota</taxon>
        <taxon>Chytridiomycota incertae sedis</taxon>
        <taxon>Chytridiomycetes</taxon>
        <taxon>Spizellomycetales</taxon>
        <taxon>Spizellomycetaceae</taxon>
        <taxon>Spizellomyces</taxon>
    </lineage>
</organism>
<dbReference type="GeneID" id="27689013"/>
<dbReference type="eggNOG" id="KOG2841">
    <property type="taxonomic scope" value="Eukaryota"/>
</dbReference>
<dbReference type="AlphaFoldDB" id="A0A0L0HD35"/>
<evidence type="ECO:0000313" key="2">
    <source>
        <dbReference type="Proteomes" id="UP000053201"/>
    </source>
</evidence>
<dbReference type="RefSeq" id="XP_016607450.1">
    <property type="nucleotide sequence ID" value="XM_016753861.1"/>
</dbReference>
<dbReference type="PANTHER" id="PTHR31786:SF2">
    <property type="entry name" value="FANCONI ANEMIA CORE COMPLEX-ASSOCIATED PROTEIN 24"/>
    <property type="match status" value="1"/>
</dbReference>
<dbReference type="EMBL" id="KQ257458">
    <property type="protein sequence ID" value="KNC99410.1"/>
    <property type="molecule type" value="Genomic_DNA"/>
</dbReference>
<proteinExistence type="predicted"/>
<dbReference type="STRING" id="645134.A0A0L0HD35"/>